<evidence type="ECO:0000313" key="1">
    <source>
        <dbReference type="EMBL" id="MPN52217.1"/>
    </source>
</evidence>
<accession>A0A645ILS9</accession>
<sequence length="39" mass="4235">MLGDAAILAINERHGENAVLGAVAVQLPFERFRRGGQTR</sequence>
<protein>
    <submittedName>
        <fullName evidence="1">Uncharacterized protein</fullName>
    </submittedName>
</protein>
<dbReference type="AlphaFoldDB" id="A0A645ILS9"/>
<comment type="caution">
    <text evidence="1">The sequence shown here is derived from an EMBL/GenBank/DDBJ whole genome shotgun (WGS) entry which is preliminary data.</text>
</comment>
<name>A0A645ILS9_9ZZZZ</name>
<organism evidence="1">
    <name type="scientific">bioreactor metagenome</name>
    <dbReference type="NCBI Taxonomy" id="1076179"/>
    <lineage>
        <taxon>unclassified sequences</taxon>
        <taxon>metagenomes</taxon>
        <taxon>ecological metagenomes</taxon>
    </lineage>
</organism>
<reference evidence="1" key="1">
    <citation type="submission" date="2019-08" db="EMBL/GenBank/DDBJ databases">
        <authorList>
            <person name="Kucharzyk K."/>
            <person name="Murdoch R.W."/>
            <person name="Higgins S."/>
            <person name="Loffler F."/>
        </authorList>
    </citation>
    <scope>NUCLEOTIDE SEQUENCE</scope>
</reference>
<gene>
    <name evidence="1" type="ORF">SDC9_199873</name>
</gene>
<dbReference type="EMBL" id="VSSQ01118110">
    <property type="protein sequence ID" value="MPN52217.1"/>
    <property type="molecule type" value="Genomic_DNA"/>
</dbReference>
<proteinExistence type="predicted"/>